<dbReference type="AlphaFoldDB" id="G0V2Q1"/>
<protein>
    <submittedName>
        <fullName evidence="2">Uncharacterized protein</fullName>
    </submittedName>
</protein>
<reference evidence="2" key="1">
    <citation type="journal article" date="2012" name="Proc. Natl. Acad. Sci. U.S.A.">
        <title>Antigenic diversity is generated by distinct evolutionary mechanisms in African trypanosome species.</title>
        <authorList>
            <person name="Jackson A.P."/>
            <person name="Berry A."/>
            <person name="Aslett M."/>
            <person name="Allison H.C."/>
            <person name="Burton P."/>
            <person name="Vavrova-Anderson J."/>
            <person name="Brown R."/>
            <person name="Browne H."/>
            <person name="Corton N."/>
            <person name="Hauser H."/>
            <person name="Gamble J."/>
            <person name="Gilderthorp R."/>
            <person name="Marcello L."/>
            <person name="McQuillan J."/>
            <person name="Otto T.D."/>
            <person name="Quail M.A."/>
            <person name="Sanders M.J."/>
            <person name="van Tonder A."/>
            <person name="Ginger M.L."/>
            <person name="Field M.C."/>
            <person name="Barry J.D."/>
            <person name="Hertz-Fowler C."/>
            <person name="Berriman M."/>
        </authorList>
    </citation>
    <scope>NUCLEOTIDE SEQUENCE</scope>
    <source>
        <strain evidence="2">IL3000</strain>
    </source>
</reference>
<dbReference type="EMBL" id="HE575324">
    <property type="protein sequence ID" value="CCC95923.1"/>
    <property type="molecule type" value="Genomic_DNA"/>
</dbReference>
<organism evidence="2">
    <name type="scientific">Trypanosoma congolense (strain IL3000)</name>
    <dbReference type="NCBI Taxonomy" id="1068625"/>
    <lineage>
        <taxon>Eukaryota</taxon>
        <taxon>Discoba</taxon>
        <taxon>Euglenozoa</taxon>
        <taxon>Kinetoplastea</taxon>
        <taxon>Metakinetoplastina</taxon>
        <taxon>Trypanosomatida</taxon>
        <taxon>Trypanosomatidae</taxon>
        <taxon>Trypanosoma</taxon>
        <taxon>Nannomonas</taxon>
    </lineage>
</organism>
<evidence type="ECO:0000256" key="1">
    <source>
        <dbReference type="SAM" id="MobiDB-lite"/>
    </source>
</evidence>
<name>G0V2Q1_TRYCI</name>
<sequence>MSLASDTLPSLKQGVIFFQVHTAPPSVRRLKLNTCDLRTTLLLVSAGLGLEEIEKREKKKPRAQQCCIRTLKHGCTLSGISQCPREHLRNITDAKEAHNLHNPPNRPSNRGGNRVVVEQEKQRQLKSIDTKKKHLPIWR</sequence>
<accession>G0V2Q1</accession>
<evidence type="ECO:0000313" key="2">
    <source>
        <dbReference type="EMBL" id="CCC95923.1"/>
    </source>
</evidence>
<feature type="compositionally biased region" description="Basic and acidic residues" evidence="1">
    <location>
        <begin position="117"/>
        <end position="130"/>
    </location>
</feature>
<proteinExistence type="predicted"/>
<gene>
    <name evidence="2" type="ORF">TCIL3000_11_14380</name>
</gene>
<feature type="compositionally biased region" description="Low complexity" evidence="1">
    <location>
        <begin position="107"/>
        <end position="116"/>
    </location>
</feature>
<feature type="region of interest" description="Disordered" evidence="1">
    <location>
        <begin position="94"/>
        <end position="139"/>
    </location>
</feature>